<evidence type="ECO:0000256" key="5">
    <source>
        <dbReference type="ARBA" id="ARBA00024029"/>
    </source>
</evidence>
<comment type="cofactor">
    <cofactor evidence="1">
        <name>Zn(2+)</name>
        <dbReference type="ChEBI" id="CHEBI:29105"/>
    </cofactor>
</comment>
<protein>
    <submittedName>
        <fullName evidence="6">Creatinine amidohydrolase</fullName>
    </submittedName>
</protein>
<accession>A0A1I4FQM7</accession>
<sequence>MIWEDLTTEDLGKIDRETPVVLNVAAIEQHGPHLPLSVDADIGEFFLGELNKCLGEAVLTLPSVKVGCSEHHMDFPGSLTVTHETFMNYVLGILESVLHHGFKNILILNSHGGNNAIGKVIAEKLGARYGNNARIMFTAWWRAASEQLAAISDSGKLGTGHACEFETSVMLLAQPQKVKLDRMPHGLQFVEVGERYDAGLVGGNSVDYIRSMKRISGGSGIVGNPTTASVEKGQLITDVVIANLSEIVKDMNNLL</sequence>
<evidence type="ECO:0000256" key="4">
    <source>
        <dbReference type="ARBA" id="ARBA00022833"/>
    </source>
</evidence>
<dbReference type="InterPro" id="IPR024087">
    <property type="entry name" value="Creatininase-like_sf"/>
</dbReference>
<evidence type="ECO:0000313" key="6">
    <source>
        <dbReference type="EMBL" id="SFL20144.1"/>
    </source>
</evidence>
<organism evidence="6 7">
    <name type="scientific">Pseudovibrio ascidiaceicola</name>
    <dbReference type="NCBI Taxonomy" id="285279"/>
    <lineage>
        <taxon>Bacteria</taxon>
        <taxon>Pseudomonadati</taxon>
        <taxon>Pseudomonadota</taxon>
        <taxon>Alphaproteobacteria</taxon>
        <taxon>Hyphomicrobiales</taxon>
        <taxon>Stappiaceae</taxon>
        <taxon>Pseudovibrio</taxon>
    </lineage>
</organism>
<dbReference type="Proteomes" id="UP000199598">
    <property type="component" value="Unassembled WGS sequence"/>
</dbReference>
<dbReference type="RefSeq" id="WP_093524089.1">
    <property type="nucleotide sequence ID" value="NZ_FOSK01000021.1"/>
</dbReference>
<dbReference type="PANTHER" id="PTHR35005:SF1">
    <property type="entry name" value="2-AMINO-5-FORMYLAMINO-6-RIBOSYLAMINOPYRIMIDIN-4(3H)-ONE 5'-MONOPHOSPHATE DEFORMYLASE"/>
    <property type="match status" value="1"/>
</dbReference>
<gene>
    <name evidence="6" type="ORF">SAMN04488518_12139</name>
</gene>
<proteinExistence type="inferred from homology"/>
<comment type="caution">
    <text evidence="6">The sequence shown here is derived from an EMBL/GenBank/DDBJ whole genome shotgun (WGS) entry which is preliminary data.</text>
</comment>
<keyword evidence="2" id="KW-0479">Metal-binding</keyword>
<evidence type="ECO:0000256" key="3">
    <source>
        <dbReference type="ARBA" id="ARBA00022801"/>
    </source>
</evidence>
<reference evidence="6 7" key="1">
    <citation type="submission" date="2016-10" db="EMBL/GenBank/DDBJ databases">
        <authorList>
            <person name="Varghese N."/>
            <person name="Submissions S."/>
        </authorList>
    </citation>
    <scope>NUCLEOTIDE SEQUENCE [LARGE SCALE GENOMIC DNA]</scope>
    <source>
        <strain evidence="6 7">DSM 16392</strain>
    </source>
</reference>
<keyword evidence="7" id="KW-1185">Reference proteome</keyword>
<dbReference type="InterPro" id="IPR003785">
    <property type="entry name" value="Creatininase/forma_Hydrolase"/>
</dbReference>
<dbReference type="PANTHER" id="PTHR35005">
    <property type="entry name" value="3-DEHYDRO-SCYLLO-INOSOSE HYDROLASE"/>
    <property type="match status" value="1"/>
</dbReference>
<dbReference type="Gene3D" id="3.40.50.10310">
    <property type="entry name" value="Creatininase"/>
    <property type="match status" value="1"/>
</dbReference>
<name>A0A1I4FQM7_9HYPH</name>
<keyword evidence="3" id="KW-0378">Hydrolase</keyword>
<dbReference type="SUPFAM" id="SSF102215">
    <property type="entry name" value="Creatininase"/>
    <property type="match status" value="1"/>
</dbReference>
<dbReference type="Pfam" id="PF02633">
    <property type="entry name" value="Creatininase"/>
    <property type="match status" value="1"/>
</dbReference>
<comment type="similarity">
    <text evidence="5">Belongs to the creatininase superfamily.</text>
</comment>
<evidence type="ECO:0000256" key="2">
    <source>
        <dbReference type="ARBA" id="ARBA00022723"/>
    </source>
</evidence>
<evidence type="ECO:0000256" key="1">
    <source>
        <dbReference type="ARBA" id="ARBA00001947"/>
    </source>
</evidence>
<dbReference type="EMBL" id="FOSK01000021">
    <property type="protein sequence ID" value="SFL20144.1"/>
    <property type="molecule type" value="Genomic_DNA"/>
</dbReference>
<evidence type="ECO:0000313" key="7">
    <source>
        <dbReference type="Proteomes" id="UP000199598"/>
    </source>
</evidence>
<keyword evidence="4" id="KW-0862">Zinc</keyword>